<reference evidence="1 2" key="1">
    <citation type="submission" date="2019-08" db="EMBL/GenBank/DDBJ databases">
        <authorList>
            <person name="Grouzdev D."/>
            <person name="Tikhonova E."/>
            <person name="Kravchenko I."/>
        </authorList>
    </citation>
    <scope>NUCLEOTIDE SEQUENCE [LARGE SCALE GENOMIC DNA]</scope>
    <source>
        <strain evidence="1 2">59b</strain>
    </source>
</reference>
<dbReference type="Proteomes" id="UP000324927">
    <property type="component" value="Unassembled WGS sequence"/>
</dbReference>
<evidence type="ECO:0000313" key="2">
    <source>
        <dbReference type="Proteomes" id="UP000324927"/>
    </source>
</evidence>
<comment type="caution">
    <text evidence="1">The sequence shown here is derived from an EMBL/GenBank/DDBJ whole genome shotgun (WGS) entry which is preliminary data.</text>
</comment>
<evidence type="ECO:0000313" key="1">
    <source>
        <dbReference type="EMBL" id="KAA0597973.1"/>
    </source>
</evidence>
<dbReference type="AlphaFoldDB" id="A0A5A9GUG4"/>
<dbReference type="EMBL" id="VTTN01000001">
    <property type="protein sequence ID" value="KAA0597973.1"/>
    <property type="molecule type" value="Genomic_DNA"/>
</dbReference>
<accession>A0A5A9GUG4</accession>
<sequence length="90" mass="9131">MAYASKDLSVLAYANGFTLWHYTTRDVATDVDTAGYFNGAADLLRVGDMLLANCAVGSATPATGVLVVAASAAGVVDVANLTPFGSVNSD</sequence>
<dbReference type="RefSeq" id="WP_149229583.1">
    <property type="nucleotide sequence ID" value="NZ_JALJXJ010000003.1"/>
</dbReference>
<organism evidence="1 2">
    <name type="scientific">Azospirillum lipoferum</name>
    <dbReference type="NCBI Taxonomy" id="193"/>
    <lineage>
        <taxon>Bacteria</taxon>
        <taxon>Pseudomonadati</taxon>
        <taxon>Pseudomonadota</taxon>
        <taxon>Alphaproteobacteria</taxon>
        <taxon>Rhodospirillales</taxon>
        <taxon>Azospirillaceae</taxon>
        <taxon>Azospirillum</taxon>
    </lineage>
</organism>
<protein>
    <submittedName>
        <fullName evidence="1">Uncharacterized protein</fullName>
    </submittedName>
</protein>
<gene>
    <name evidence="1" type="ORF">FZ942_02435</name>
</gene>
<name>A0A5A9GUG4_AZOLI</name>
<proteinExistence type="predicted"/>
<keyword evidence="2" id="KW-1185">Reference proteome</keyword>